<sequence>MAEHIRNCAGGVVFAGDDVFLLKNDKGEWIMPKGVIRDRRNAREVALYRVEAEAGIQAEIIAPVGRTSYDFYSQSRRKEVSNRIQWYLMRAGSRRYRIAFEQGFLDGDYYPFDVAVRLLTHEQDREILRKAREIMTAQESAAAES</sequence>
<dbReference type="SUPFAM" id="SSF55811">
    <property type="entry name" value="Nudix"/>
    <property type="match status" value="1"/>
</dbReference>
<feature type="domain" description="Nudix hydrolase" evidence="1">
    <location>
        <begin position="8"/>
        <end position="128"/>
    </location>
</feature>
<protein>
    <submittedName>
        <fullName evidence="2">NUDIX domain-containing protein</fullName>
    </submittedName>
</protein>
<dbReference type="AlphaFoldDB" id="A0A9D0ZKA2"/>
<comment type="caution">
    <text evidence="2">The sequence shown here is derived from an EMBL/GenBank/DDBJ whole genome shotgun (WGS) entry which is preliminary data.</text>
</comment>
<evidence type="ECO:0000313" key="2">
    <source>
        <dbReference type="EMBL" id="HIQ81722.1"/>
    </source>
</evidence>
<dbReference type="InterPro" id="IPR000086">
    <property type="entry name" value="NUDIX_hydrolase_dom"/>
</dbReference>
<dbReference type="Gene3D" id="3.90.79.10">
    <property type="entry name" value="Nucleoside Triphosphate Pyrophosphohydrolase"/>
    <property type="match status" value="1"/>
</dbReference>
<dbReference type="EMBL" id="DVFZ01000014">
    <property type="protein sequence ID" value="HIQ81722.1"/>
    <property type="molecule type" value="Genomic_DNA"/>
</dbReference>
<reference evidence="2" key="1">
    <citation type="submission" date="2020-10" db="EMBL/GenBank/DDBJ databases">
        <authorList>
            <person name="Gilroy R."/>
        </authorList>
    </citation>
    <scope>NUCLEOTIDE SEQUENCE</scope>
    <source>
        <strain evidence="2">ChiSjej6B24-2974</strain>
    </source>
</reference>
<organism evidence="2 3">
    <name type="scientific">Candidatus Pullichristensenella stercorigallinarum</name>
    <dbReference type="NCBI Taxonomy" id="2840909"/>
    <lineage>
        <taxon>Bacteria</taxon>
        <taxon>Bacillati</taxon>
        <taxon>Bacillota</taxon>
        <taxon>Clostridia</taxon>
        <taxon>Candidatus Pullichristensenella</taxon>
    </lineage>
</organism>
<evidence type="ECO:0000259" key="1">
    <source>
        <dbReference type="Pfam" id="PF00293"/>
    </source>
</evidence>
<dbReference type="Pfam" id="PF00293">
    <property type="entry name" value="NUDIX"/>
    <property type="match status" value="1"/>
</dbReference>
<name>A0A9D0ZKA2_9FIRM</name>
<dbReference type="InterPro" id="IPR015797">
    <property type="entry name" value="NUDIX_hydrolase-like_dom_sf"/>
</dbReference>
<reference evidence="2" key="2">
    <citation type="journal article" date="2021" name="PeerJ">
        <title>Extensive microbial diversity within the chicken gut microbiome revealed by metagenomics and culture.</title>
        <authorList>
            <person name="Gilroy R."/>
            <person name="Ravi A."/>
            <person name="Getino M."/>
            <person name="Pursley I."/>
            <person name="Horton D.L."/>
            <person name="Alikhan N.F."/>
            <person name="Baker D."/>
            <person name="Gharbi K."/>
            <person name="Hall N."/>
            <person name="Watson M."/>
            <person name="Adriaenssens E.M."/>
            <person name="Foster-Nyarko E."/>
            <person name="Jarju S."/>
            <person name="Secka A."/>
            <person name="Antonio M."/>
            <person name="Oren A."/>
            <person name="Chaudhuri R.R."/>
            <person name="La Ragione R."/>
            <person name="Hildebrand F."/>
            <person name="Pallen M.J."/>
        </authorList>
    </citation>
    <scope>NUCLEOTIDE SEQUENCE</scope>
    <source>
        <strain evidence="2">ChiSjej6B24-2974</strain>
    </source>
</reference>
<gene>
    <name evidence="2" type="ORF">IAA52_01330</name>
</gene>
<evidence type="ECO:0000313" key="3">
    <source>
        <dbReference type="Proteomes" id="UP000824260"/>
    </source>
</evidence>
<proteinExistence type="predicted"/>
<accession>A0A9D0ZKA2</accession>
<dbReference type="Proteomes" id="UP000824260">
    <property type="component" value="Unassembled WGS sequence"/>
</dbReference>